<feature type="transmembrane region" description="Helical" evidence="1">
    <location>
        <begin position="312"/>
        <end position="331"/>
    </location>
</feature>
<name>A0A380RW79_FIBSU</name>
<evidence type="ECO:0000313" key="3">
    <source>
        <dbReference type="EMBL" id="SUQ19776.1"/>
    </source>
</evidence>
<feature type="transmembrane region" description="Helical" evidence="1">
    <location>
        <begin position="102"/>
        <end position="121"/>
    </location>
</feature>
<protein>
    <submittedName>
        <fullName evidence="3">NPCBM/NEW2 domain-containing protein</fullName>
    </submittedName>
</protein>
<keyword evidence="1" id="KW-0812">Transmembrane</keyword>
<feature type="transmembrane region" description="Helical" evidence="1">
    <location>
        <begin position="377"/>
        <end position="394"/>
    </location>
</feature>
<feature type="domain" description="Glycosyl hydrolase family 98 putative carbohydrate-binding module" evidence="2">
    <location>
        <begin position="705"/>
        <end position="844"/>
    </location>
</feature>
<evidence type="ECO:0000313" key="4">
    <source>
        <dbReference type="Proteomes" id="UP000255423"/>
    </source>
</evidence>
<reference evidence="3 4" key="1">
    <citation type="submission" date="2017-08" db="EMBL/GenBank/DDBJ databases">
        <authorList>
            <person name="de Groot N.N."/>
        </authorList>
    </citation>
    <scope>NUCLEOTIDE SEQUENCE [LARGE SCALE GENOMIC DNA]</scope>
    <source>
        <strain evidence="3 4">HM2</strain>
    </source>
</reference>
<dbReference type="AlphaFoldDB" id="A0A380RW79"/>
<evidence type="ECO:0000259" key="2">
    <source>
        <dbReference type="SMART" id="SM00776"/>
    </source>
</evidence>
<feature type="transmembrane region" description="Helical" evidence="1">
    <location>
        <begin position="197"/>
        <end position="214"/>
    </location>
</feature>
<dbReference type="EMBL" id="UHJL01000001">
    <property type="protein sequence ID" value="SUQ19776.1"/>
    <property type="molecule type" value="Genomic_DNA"/>
</dbReference>
<feature type="transmembrane region" description="Helical" evidence="1">
    <location>
        <begin position="220"/>
        <end position="237"/>
    </location>
</feature>
<feature type="transmembrane region" description="Helical" evidence="1">
    <location>
        <begin position="469"/>
        <end position="487"/>
    </location>
</feature>
<dbReference type="SUPFAM" id="SSF49785">
    <property type="entry name" value="Galactose-binding domain-like"/>
    <property type="match status" value="1"/>
</dbReference>
<dbReference type="InterPro" id="IPR013222">
    <property type="entry name" value="Glyco_hyd_98_carb-bd"/>
</dbReference>
<dbReference type="Proteomes" id="UP000255423">
    <property type="component" value="Unassembled WGS sequence"/>
</dbReference>
<dbReference type="InterPro" id="IPR038637">
    <property type="entry name" value="NPCBM_sf"/>
</dbReference>
<feature type="transmembrane region" description="Helical" evidence="1">
    <location>
        <begin position="280"/>
        <end position="300"/>
    </location>
</feature>
<accession>A0A380RW79</accession>
<dbReference type="RefSeq" id="WP_109572319.1">
    <property type="nucleotide sequence ID" value="NZ_UHJL01000001.1"/>
</dbReference>
<dbReference type="SMART" id="SM00776">
    <property type="entry name" value="NPCBM"/>
    <property type="match status" value="1"/>
</dbReference>
<keyword evidence="1" id="KW-1133">Transmembrane helix</keyword>
<proteinExistence type="predicted"/>
<gene>
    <name evidence="3" type="ORF">SAMN05661053_1018</name>
</gene>
<feature type="transmembrane region" description="Helical" evidence="1">
    <location>
        <begin position="66"/>
        <end position="90"/>
    </location>
</feature>
<keyword evidence="1" id="KW-0472">Membrane</keyword>
<dbReference type="Gene3D" id="2.60.120.1060">
    <property type="entry name" value="NPCBM/NEW2 domain"/>
    <property type="match status" value="1"/>
</dbReference>
<organism evidence="3 4">
    <name type="scientific">Fibrobacter succinogenes</name>
    <name type="common">Bacteroides succinogenes</name>
    <dbReference type="NCBI Taxonomy" id="833"/>
    <lineage>
        <taxon>Bacteria</taxon>
        <taxon>Pseudomonadati</taxon>
        <taxon>Fibrobacterota</taxon>
        <taxon>Fibrobacteria</taxon>
        <taxon>Fibrobacterales</taxon>
        <taxon>Fibrobacteraceae</taxon>
        <taxon>Fibrobacter</taxon>
    </lineage>
</organism>
<feature type="transmembrane region" description="Helical" evidence="1">
    <location>
        <begin position="34"/>
        <end position="54"/>
    </location>
</feature>
<dbReference type="InterPro" id="IPR008979">
    <property type="entry name" value="Galactose-bd-like_sf"/>
</dbReference>
<feature type="transmembrane region" description="Helical" evidence="1">
    <location>
        <begin position="435"/>
        <end position="457"/>
    </location>
</feature>
<feature type="transmembrane region" description="Helical" evidence="1">
    <location>
        <begin position="406"/>
        <end position="429"/>
    </location>
</feature>
<evidence type="ECO:0000256" key="1">
    <source>
        <dbReference type="SAM" id="Phobius"/>
    </source>
</evidence>
<feature type="transmembrane region" description="Helical" evidence="1">
    <location>
        <begin position="244"/>
        <end position="260"/>
    </location>
</feature>
<dbReference type="Pfam" id="PF08305">
    <property type="entry name" value="NPCBM"/>
    <property type="match status" value="1"/>
</dbReference>
<sequence>MKKETLGRDGVKSKSLRQSFMEWKNSLQWDKPQNIMLAVTMFVLVAAFLIFNNLSVPYARHWDIQWGYYSILATFLLLVAGVVVNAPFVAKHVRGFLPSGKSFCGLALLLIVFSVFIFGNIGNTHRVLSDETSWESMGLQMYFQHTGGVCNEGVWTDGVLDCKTEVNNFKGKALGFVYSLVFNFMEPNRDSALMVNYPFYILSLIAFFLALSKWFKSDKLALAATAFLGGMPIYLLQSRSASTEVLYILLLAVLMAWYAFVPTNKVTWKHFLLTVPLLGFFAQTRQETVFAFIPFALYYYRYFLEKPYRLPAFVASVIAVSWPSINTMAAYRGYDFQGGTHAAHSFENLWYNLKTNIEVMMNLKPDSAFGGIMENPFYTTFTVILLLATVWLLFRMIYSRRYVRGFILGITFCVQIFVILLNVSGTFTIDINQRYVLVALPLFALLMALGLYDALVFTTKMKSDAAAKIVAGFACLLSIGLMLYHAPSYKANMLYYKNKLLAEEDFLNTELAKYPKNSVFIYARPWQMLASGHTSFSESSFKSWSTEKFAEWMQKSGGNIYLVRGQDGYGKVNRNSRVVGFKTTDQIDDILGAYKNERVLMEARLFGYGLAIYKIISKKGVSHYAQNFMVSEETNGMIVVNKRFPESIACDYKVNDKDQGEMLVSQSADTLQLDSAKIRAGLNRVVLSCSMPDEDTLVTYRDFFVEGENVALLSKLKMGKYFQEWGEPQMNETVDHHKITIDGEPFRYGIGSHANSAIEFPLSRGYDWLNVVIGLDDESACGDGAYFAVEADGREIYRSKKLYTTDKERLKLDIKGAKSINLRVLMGNDKDCDHGDWAHAWLEAEK</sequence>